<evidence type="ECO:0000256" key="1">
    <source>
        <dbReference type="SAM" id="MobiDB-lite"/>
    </source>
</evidence>
<protein>
    <submittedName>
        <fullName evidence="2">Uncharacterized protein</fullName>
    </submittedName>
</protein>
<feature type="compositionally biased region" description="Polar residues" evidence="1">
    <location>
        <begin position="9"/>
        <end position="31"/>
    </location>
</feature>
<comment type="caution">
    <text evidence="2">The sequence shown here is derived from an EMBL/GenBank/DDBJ whole genome shotgun (WGS) entry which is preliminary data.</text>
</comment>
<organism evidence="2 3">
    <name type="scientific">Lentinula detonsa</name>
    <dbReference type="NCBI Taxonomy" id="2804962"/>
    <lineage>
        <taxon>Eukaryota</taxon>
        <taxon>Fungi</taxon>
        <taxon>Dikarya</taxon>
        <taxon>Basidiomycota</taxon>
        <taxon>Agaricomycotina</taxon>
        <taxon>Agaricomycetes</taxon>
        <taxon>Agaricomycetidae</taxon>
        <taxon>Agaricales</taxon>
        <taxon>Marasmiineae</taxon>
        <taxon>Omphalotaceae</taxon>
        <taxon>Lentinula</taxon>
    </lineage>
</organism>
<feature type="region of interest" description="Disordered" evidence="1">
    <location>
        <begin position="1"/>
        <end position="31"/>
    </location>
</feature>
<reference evidence="2" key="1">
    <citation type="submission" date="2022-08" db="EMBL/GenBank/DDBJ databases">
        <authorList>
            <consortium name="DOE Joint Genome Institute"/>
            <person name="Min B."/>
            <person name="Riley R."/>
            <person name="Sierra-Patev S."/>
            <person name="Naranjo-Ortiz M."/>
            <person name="Looney B."/>
            <person name="Konkel Z."/>
            <person name="Slot J.C."/>
            <person name="Sakamoto Y."/>
            <person name="Steenwyk J.L."/>
            <person name="Rokas A."/>
            <person name="Carro J."/>
            <person name="Camarero S."/>
            <person name="Ferreira P."/>
            <person name="Molpeceres G."/>
            <person name="Ruiz-Duenas F.J."/>
            <person name="Serrano A."/>
            <person name="Henrissat B."/>
            <person name="Drula E."/>
            <person name="Hughes K.W."/>
            <person name="Mata J.L."/>
            <person name="Ishikawa N.K."/>
            <person name="Vargas-Isla R."/>
            <person name="Ushijima S."/>
            <person name="Smith C.A."/>
            <person name="Ahrendt S."/>
            <person name="Andreopoulos W."/>
            <person name="He G."/>
            <person name="Labutti K."/>
            <person name="Lipzen A."/>
            <person name="Ng V."/>
            <person name="Sandor L."/>
            <person name="Barry K."/>
            <person name="Martinez A.T."/>
            <person name="Xiao Y."/>
            <person name="Gibbons J.G."/>
            <person name="Terashima K."/>
            <person name="Hibbett D.S."/>
            <person name="Grigoriev I.V."/>
        </authorList>
    </citation>
    <scope>NUCLEOTIDE SEQUENCE</scope>
    <source>
        <strain evidence="2">TFB7829</strain>
    </source>
</reference>
<gene>
    <name evidence="2" type="ORF">F5890DRAFT_1560433</name>
</gene>
<accession>A0AA38PMX3</accession>
<proteinExistence type="predicted"/>
<name>A0AA38PMX3_9AGAR</name>
<evidence type="ECO:0000313" key="2">
    <source>
        <dbReference type="EMBL" id="KAJ3978389.1"/>
    </source>
</evidence>
<evidence type="ECO:0000313" key="3">
    <source>
        <dbReference type="Proteomes" id="UP001163850"/>
    </source>
</evidence>
<dbReference type="Proteomes" id="UP001163850">
    <property type="component" value="Unassembled WGS sequence"/>
</dbReference>
<dbReference type="AlphaFoldDB" id="A0AA38PMX3"/>
<sequence>MLRTPPGEPSNTRQRHQTITSESSNSGITESTVTNPFIANAQSLSPFNRSRFARIQNNTPQSFIVVLQQLLDSYSTYNSS</sequence>
<dbReference type="EMBL" id="MU803285">
    <property type="protein sequence ID" value="KAJ3978389.1"/>
    <property type="molecule type" value="Genomic_DNA"/>
</dbReference>